<evidence type="ECO:0000313" key="2">
    <source>
        <dbReference type="Proteomes" id="UP001172386"/>
    </source>
</evidence>
<comment type="caution">
    <text evidence="1">The sequence shown here is derived from an EMBL/GenBank/DDBJ whole genome shotgun (WGS) entry which is preliminary data.</text>
</comment>
<organism evidence="1 2">
    <name type="scientific">Neophaeococcomyces mojaviensis</name>
    <dbReference type="NCBI Taxonomy" id="3383035"/>
    <lineage>
        <taxon>Eukaryota</taxon>
        <taxon>Fungi</taxon>
        <taxon>Dikarya</taxon>
        <taxon>Ascomycota</taxon>
        <taxon>Pezizomycotina</taxon>
        <taxon>Eurotiomycetes</taxon>
        <taxon>Chaetothyriomycetidae</taxon>
        <taxon>Chaetothyriales</taxon>
        <taxon>Chaetothyriales incertae sedis</taxon>
        <taxon>Neophaeococcomyces</taxon>
    </lineage>
</organism>
<accession>A0ACC3A541</accession>
<reference evidence="1" key="1">
    <citation type="submission" date="2022-10" db="EMBL/GenBank/DDBJ databases">
        <title>Culturing micro-colonial fungi from biological soil crusts in the Mojave desert and describing Neophaeococcomyces mojavensis, and introducing the new genera and species Taxawa tesnikishii.</title>
        <authorList>
            <person name="Kurbessoian T."/>
            <person name="Stajich J.E."/>
        </authorList>
    </citation>
    <scope>NUCLEOTIDE SEQUENCE</scope>
    <source>
        <strain evidence="1">JES_112</strain>
    </source>
</reference>
<dbReference type="Proteomes" id="UP001172386">
    <property type="component" value="Unassembled WGS sequence"/>
</dbReference>
<sequence length="284" mass="31590">MDVITYLCFGQPINAVDEPDFKSPLIEAMDSGLPIITIFKHFPIVRILINTMPPDIGIAMSPDVAGLIRMQQKQIASHIDDPKTLSRLPHSTTIYHLLLNPDAYKSKTAASFKSLYEESQALMFGGGDTTANTIMIGTFYLLRNPSTLSRLRKELLNAWPILEEEPGLKTLEALPYLVNAVVKESLRIGPNIPTGLPRIVPSTGAIIDGHDVPAGTIVSMSSWFVHRNEEIFPNPGEFKPDRWLDSSAKELEKCSGKDSLVWREVFSPFFYEEHLTVSLEPISA</sequence>
<gene>
    <name evidence="1" type="ORF">H2198_005713</name>
</gene>
<protein>
    <submittedName>
        <fullName evidence="1">Uncharacterized protein</fullName>
    </submittedName>
</protein>
<keyword evidence="2" id="KW-1185">Reference proteome</keyword>
<evidence type="ECO:0000313" key="1">
    <source>
        <dbReference type="EMBL" id="KAJ9655409.1"/>
    </source>
</evidence>
<dbReference type="EMBL" id="JAPDRQ010000097">
    <property type="protein sequence ID" value="KAJ9655409.1"/>
    <property type="molecule type" value="Genomic_DNA"/>
</dbReference>
<proteinExistence type="predicted"/>
<name>A0ACC3A541_9EURO</name>